<reference evidence="2" key="1">
    <citation type="submission" date="2018-01" db="EMBL/GenBank/DDBJ databases">
        <title>An insight into the sialome of Amazonian anophelines.</title>
        <authorList>
            <person name="Ribeiro J.M."/>
            <person name="Scarpassa V."/>
            <person name="Calvo E."/>
        </authorList>
    </citation>
    <scope>NUCLEOTIDE SEQUENCE</scope>
    <source>
        <tissue evidence="2">Salivary glands</tissue>
    </source>
</reference>
<feature type="chain" id="PRO_5014720899" evidence="1">
    <location>
        <begin position="19"/>
        <end position="88"/>
    </location>
</feature>
<organism evidence="2">
    <name type="scientific">Anopheles marajoara</name>
    <dbReference type="NCBI Taxonomy" id="58244"/>
    <lineage>
        <taxon>Eukaryota</taxon>
        <taxon>Metazoa</taxon>
        <taxon>Ecdysozoa</taxon>
        <taxon>Arthropoda</taxon>
        <taxon>Hexapoda</taxon>
        <taxon>Insecta</taxon>
        <taxon>Pterygota</taxon>
        <taxon>Neoptera</taxon>
        <taxon>Endopterygota</taxon>
        <taxon>Diptera</taxon>
        <taxon>Nematocera</taxon>
        <taxon>Culicoidea</taxon>
        <taxon>Culicidae</taxon>
        <taxon>Anophelinae</taxon>
        <taxon>Anopheles</taxon>
    </lineage>
</organism>
<protein>
    <submittedName>
        <fullName evidence="2">Putative secreted protein</fullName>
    </submittedName>
</protein>
<dbReference type="EMBL" id="GGFJ01013064">
    <property type="protein sequence ID" value="MBW62205.1"/>
    <property type="molecule type" value="Transcribed_RNA"/>
</dbReference>
<sequence>MSAGVFFFWNFLWPTATAATAAVAAEETRFFTFFRFTMRNRLAYKTLIRSVVGPCGAGGKSVGQQTDRNVHNDIRTIHYRSDRVECGQ</sequence>
<name>A0A2M4CAE9_9DIPT</name>
<evidence type="ECO:0000256" key="1">
    <source>
        <dbReference type="SAM" id="SignalP"/>
    </source>
</evidence>
<dbReference type="AlphaFoldDB" id="A0A2M4CAE9"/>
<accession>A0A2M4CAE9</accession>
<keyword evidence="1" id="KW-0732">Signal</keyword>
<feature type="signal peptide" evidence="1">
    <location>
        <begin position="1"/>
        <end position="18"/>
    </location>
</feature>
<proteinExistence type="predicted"/>
<evidence type="ECO:0000313" key="2">
    <source>
        <dbReference type="EMBL" id="MBW62205.1"/>
    </source>
</evidence>